<feature type="transmembrane region" description="Helical" evidence="9">
    <location>
        <begin position="369"/>
        <end position="393"/>
    </location>
</feature>
<evidence type="ECO:0000313" key="12">
    <source>
        <dbReference type="Proteomes" id="UP000035337"/>
    </source>
</evidence>
<evidence type="ECO:0000256" key="3">
    <source>
        <dbReference type="ARBA" id="ARBA00022448"/>
    </source>
</evidence>
<evidence type="ECO:0000256" key="2">
    <source>
        <dbReference type="ARBA" id="ARBA00010992"/>
    </source>
</evidence>
<sequence length="441" mass="46762">MKKISGKLVYFFGALGGLLFGYDTGVISGAILFIETDMKLTPFAQGIVVSAILFGAIMGAAMIGYFADRFGRKKMVLISAFIFAAGAIASALSPNAEILIFSRIILGVAVGGASALVPLYLAEMAPAKSRGTLSTLNQLMITVGILSAYIVNLIFADAGLWQVMLGFAAIPAIILFFGTLLLPESPRWLVCKGNADEAFNILKLLGNARGAKKEISEIKAACAKDSAGFSELFARWVRPALIVGVGLAIFQQLIGCNTVIYYAPTIFASVGLGNSSAILSTVGIGVVNVLVTIIALIIMDKFDRKKMLITGSIGMTLSLLTLGVFSNGASSAYLVLAACAAYIVFFALTWGPIMWIMIGEVFPLKIRGIGVGVSSVANWTANLGVALMFPWLLSKIGSQIFIIFAAMAVLSILFVKFKVIETRGRSLESIEKSLRTASSKK</sequence>
<evidence type="ECO:0000259" key="10">
    <source>
        <dbReference type="PROSITE" id="PS50850"/>
    </source>
</evidence>
<proteinExistence type="inferred from homology"/>
<dbReference type="PRINTS" id="PR00171">
    <property type="entry name" value="SUGRTRNSPORT"/>
</dbReference>
<feature type="transmembrane region" description="Helical" evidence="9">
    <location>
        <begin position="332"/>
        <end position="357"/>
    </location>
</feature>
<evidence type="ECO:0000313" key="11">
    <source>
        <dbReference type="EMBL" id="AKL98500.1"/>
    </source>
</evidence>
<dbReference type="InterPro" id="IPR036259">
    <property type="entry name" value="MFS_trans_sf"/>
</dbReference>
<feature type="transmembrane region" description="Helical" evidence="9">
    <location>
        <begin position="98"/>
        <end position="121"/>
    </location>
</feature>
<dbReference type="RefSeq" id="WP_052571097.1">
    <property type="nucleotide sequence ID" value="NZ_CP009498.1"/>
</dbReference>
<dbReference type="NCBIfam" id="TIGR00879">
    <property type="entry name" value="SP"/>
    <property type="match status" value="1"/>
</dbReference>
<keyword evidence="3 8" id="KW-0813">Transport</keyword>
<keyword evidence="6 9" id="KW-1133">Transmembrane helix</keyword>
<accession>A0A0G3WKV2</accession>
<dbReference type="PROSITE" id="PS00217">
    <property type="entry name" value="SUGAR_TRANSPORT_2"/>
    <property type="match status" value="1"/>
</dbReference>
<keyword evidence="5 9" id="KW-0812">Transmembrane</keyword>
<reference evidence="11 12" key="1">
    <citation type="submission" date="2014-09" db="EMBL/GenBank/DDBJ databases">
        <title>Complete genome sequence of Endomicrobium proavitum.</title>
        <authorList>
            <person name="Zheng H."/>
        </authorList>
    </citation>
    <scope>NUCLEOTIDE SEQUENCE [LARGE SCALE GENOMIC DNA]</scope>
    <source>
        <strain evidence="11 12">Rsa215</strain>
    </source>
</reference>
<dbReference type="KEGG" id="epo:Epro_1121"/>
<dbReference type="Pfam" id="PF00083">
    <property type="entry name" value="Sugar_tr"/>
    <property type="match status" value="1"/>
</dbReference>
<evidence type="ECO:0000256" key="1">
    <source>
        <dbReference type="ARBA" id="ARBA00004651"/>
    </source>
</evidence>
<dbReference type="SUPFAM" id="SSF103473">
    <property type="entry name" value="MFS general substrate transporter"/>
    <property type="match status" value="1"/>
</dbReference>
<dbReference type="InterPro" id="IPR050820">
    <property type="entry name" value="MFS_Sugar_Transporter"/>
</dbReference>
<dbReference type="STRING" id="1408281.Epro_1121"/>
<gene>
    <name evidence="11" type="primary">xylT</name>
    <name evidence="11" type="ORF">Epro_1121</name>
</gene>
<dbReference type="CDD" id="cd17359">
    <property type="entry name" value="MFS_XylE_like"/>
    <property type="match status" value="1"/>
</dbReference>
<feature type="domain" description="Major facilitator superfamily (MFS) profile" evidence="10">
    <location>
        <begin position="9"/>
        <end position="423"/>
    </location>
</feature>
<dbReference type="PROSITE" id="PS00216">
    <property type="entry name" value="SUGAR_TRANSPORT_1"/>
    <property type="match status" value="1"/>
</dbReference>
<name>A0A0G3WKV2_9BACT</name>
<dbReference type="InterPro" id="IPR005828">
    <property type="entry name" value="MFS_sugar_transport-like"/>
</dbReference>
<dbReference type="PATRIC" id="fig|1408281.3.peg.1155"/>
<dbReference type="InterPro" id="IPR005829">
    <property type="entry name" value="Sugar_transporter_CS"/>
</dbReference>
<feature type="transmembrane region" description="Helical" evidence="9">
    <location>
        <begin position="46"/>
        <end position="67"/>
    </location>
</feature>
<organism evidence="11 12">
    <name type="scientific">Endomicrobium proavitum</name>
    <dbReference type="NCBI Taxonomy" id="1408281"/>
    <lineage>
        <taxon>Bacteria</taxon>
        <taxon>Pseudomonadati</taxon>
        <taxon>Elusimicrobiota</taxon>
        <taxon>Endomicrobiia</taxon>
        <taxon>Endomicrobiales</taxon>
        <taxon>Endomicrobiaceae</taxon>
        <taxon>Endomicrobium</taxon>
    </lineage>
</organism>
<feature type="transmembrane region" description="Helical" evidence="9">
    <location>
        <begin position="240"/>
        <end position="263"/>
    </location>
</feature>
<comment type="subcellular location">
    <subcellularLocation>
        <location evidence="1">Cell membrane</location>
        <topology evidence="1">Multi-pass membrane protein</topology>
    </subcellularLocation>
</comment>
<dbReference type="InterPro" id="IPR047984">
    <property type="entry name" value="XylE-like"/>
</dbReference>
<dbReference type="InterPro" id="IPR020846">
    <property type="entry name" value="MFS_dom"/>
</dbReference>
<feature type="transmembrane region" description="Helical" evidence="9">
    <location>
        <begin position="307"/>
        <end position="326"/>
    </location>
</feature>
<feature type="transmembrane region" description="Helical" evidence="9">
    <location>
        <begin position="399"/>
        <end position="417"/>
    </location>
</feature>
<dbReference type="PANTHER" id="PTHR48023">
    <property type="entry name" value="D-XYLOSE-PROTON SYMPORTER-LIKE 2"/>
    <property type="match status" value="1"/>
</dbReference>
<feature type="transmembrane region" description="Helical" evidence="9">
    <location>
        <begin position="133"/>
        <end position="155"/>
    </location>
</feature>
<evidence type="ECO:0000256" key="6">
    <source>
        <dbReference type="ARBA" id="ARBA00022989"/>
    </source>
</evidence>
<keyword evidence="4" id="KW-1003">Cell membrane</keyword>
<evidence type="ECO:0000256" key="8">
    <source>
        <dbReference type="RuleBase" id="RU003346"/>
    </source>
</evidence>
<feature type="transmembrane region" description="Helical" evidence="9">
    <location>
        <begin position="74"/>
        <end position="92"/>
    </location>
</feature>
<dbReference type="InterPro" id="IPR003663">
    <property type="entry name" value="Sugar/inositol_transpt"/>
</dbReference>
<dbReference type="AlphaFoldDB" id="A0A0G3WKV2"/>
<dbReference type="OrthoDB" id="9783823at2"/>
<dbReference type="GO" id="GO:0022857">
    <property type="term" value="F:transmembrane transporter activity"/>
    <property type="evidence" value="ECO:0007669"/>
    <property type="project" value="InterPro"/>
</dbReference>
<evidence type="ECO:0000256" key="9">
    <source>
        <dbReference type="SAM" id="Phobius"/>
    </source>
</evidence>
<keyword evidence="7 9" id="KW-0472">Membrane</keyword>
<dbReference type="PANTHER" id="PTHR48023:SF4">
    <property type="entry name" value="D-XYLOSE-PROTON SYMPORTER-LIKE 2"/>
    <property type="match status" value="1"/>
</dbReference>
<dbReference type="FunFam" id="1.20.1250.20:FF:000134">
    <property type="entry name" value="MFS sugar transporter protein"/>
    <property type="match status" value="1"/>
</dbReference>
<comment type="similarity">
    <text evidence="2 8">Belongs to the major facilitator superfamily. Sugar transporter (TC 2.A.1.1) family.</text>
</comment>
<keyword evidence="12" id="KW-1185">Reference proteome</keyword>
<feature type="transmembrane region" description="Helical" evidence="9">
    <location>
        <begin position="275"/>
        <end position="298"/>
    </location>
</feature>
<dbReference type="PROSITE" id="PS50850">
    <property type="entry name" value="MFS"/>
    <property type="match status" value="1"/>
</dbReference>
<evidence type="ECO:0000256" key="5">
    <source>
        <dbReference type="ARBA" id="ARBA00022692"/>
    </source>
</evidence>
<dbReference type="GO" id="GO:1904659">
    <property type="term" value="P:D-glucose transmembrane transport"/>
    <property type="evidence" value="ECO:0007669"/>
    <property type="project" value="TreeGrafter"/>
</dbReference>
<dbReference type="Gene3D" id="1.20.1250.20">
    <property type="entry name" value="MFS general substrate transporter like domains"/>
    <property type="match status" value="1"/>
</dbReference>
<feature type="transmembrane region" description="Helical" evidence="9">
    <location>
        <begin position="161"/>
        <end position="182"/>
    </location>
</feature>
<dbReference type="EMBL" id="CP009498">
    <property type="protein sequence ID" value="AKL98500.1"/>
    <property type="molecule type" value="Genomic_DNA"/>
</dbReference>
<feature type="transmembrane region" description="Helical" evidence="9">
    <location>
        <begin position="9"/>
        <end position="34"/>
    </location>
</feature>
<dbReference type="Proteomes" id="UP000035337">
    <property type="component" value="Chromosome"/>
</dbReference>
<evidence type="ECO:0000256" key="4">
    <source>
        <dbReference type="ARBA" id="ARBA00022475"/>
    </source>
</evidence>
<evidence type="ECO:0000256" key="7">
    <source>
        <dbReference type="ARBA" id="ARBA00023136"/>
    </source>
</evidence>
<dbReference type="GO" id="GO:0005886">
    <property type="term" value="C:plasma membrane"/>
    <property type="evidence" value="ECO:0007669"/>
    <property type="project" value="UniProtKB-SubCell"/>
</dbReference>
<protein>
    <submittedName>
        <fullName evidence="11">D-xylose-proton symporter</fullName>
    </submittedName>
</protein>